<evidence type="ECO:0000313" key="3">
    <source>
        <dbReference type="Proteomes" id="UP000002630"/>
    </source>
</evidence>
<dbReference type="OMA" id="AYIRHEY"/>
<reference evidence="2 3" key="1">
    <citation type="journal article" date="2010" name="Nature">
        <title>The Ectocarpus genome and the independent evolution of multicellularity in brown algae.</title>
        <authorList>
            <person name="Cock J.M."/>
            <person name="Sterck L."/>
            <person name="Rouze P."/>
            <person name="Scornet D."/>
            <person name="Allen A.E."/>
            <person name="Amoutzias G."/>
            <person name="Anthouard V."/>
            <person name="Artiguenave F."/>
            <person name="Aury J.M."/>
            <person name="Badger J.H."/>
            <person name="Beszteri B."/>
            <person name="Billiau K."/>
            <person name="Bonnet E."/>
            <person name="Bothwell J.H."/>
            <person name="Bowler C."/>
            <person name="Boyen C."/>
            <person name="Brownlee C."/>
            <person name="Carrano C.J."/>
            <person name="Charrier B."/>
            <person name="Cho G.Y."/>
            <person name="Coelho S.M."/>
            <person name="Collen J."/>
            <person name="Corre E."/>
            <person name="Da Silva C."/>
            <person name="Delage L."/>
            <person name="Delaroque N."/>
            <person name="Dittami S.M."/>
            <person name="Doulbeau S."/>
            <person name="Elias M."/>
            <person name="Farnham G."/>
            <person name="Gachon C.M."/>
            <person name="Gschloessl B."/>
            <person name="Heesch S."/>
            <person name="Jabbari K."/>
            <person name="Jubin C."/>
            <person name="Kawai H."/>
            <person name="Kimura K."/>
            <person name="Kloareg B."/>
            <person name="Kupper F.C."/>
            <person name="Lang D."/>
            <person name="Le Bail A."/>
            <person name="Leblanc C."/>
            <person name="Lerouge P."/>
            <person name="Lohr M."/>
            <person name="Lopez P.J."/>
            <person name="Martens C."/>
            <person name="Maumus F."/>
            <person name="Michel G."/>
            <person name="Miranda-Saavedra D."/>
            <person name="Morales J."/>
            <person name="Moreau H."/>
            <person name="Motomura T."/>
            <person name="Nagasato C."/>
            <person name="Napoli C.A."/>
            <person name="Nelson D.R."/>
            <person name="Nyvall-Collen P."/>
            <person name="Peters A.F."/>
            <person name="Pommier C."/>
            <person name="Potin P."/>
            <person name="Poulain J."/>
            <person name="Quesneville H."/>
            <person name="Read B."/>
            <person name="Rensing S.A."/>
            <person name="Ritter A."/>
            <person name="Rousvoal S."/>
            <person name="Samanta M."/>
            <person name="Samson G."/>
            <person name="Schroeder D.C."/>
            <person name="Segurens B."/>
            <person name="Strittmatter M."/>
            <person name="Tonon T."/>
            <person name="Tregear J.W."/>
            <person name="Valentin K."/>
            <person name="von Dassow P."/>
            <person name="Yamagishi T."/>
            <person name="Van de Peer Y."/>
            <person name="Wincker P."/>
        </authorList>
    </citation>
    <scope>NUCLEOTIDE SEQUENCE [LARGE SCALE GENOMIC DNA]</scope>
    <source>
        <strain evidence="3">Ec32 / CCAP1310/4</strain>
    </source>
</reference>
<feature type="compositionally biased region" description="Gly residues" evidence="1">
    <location>
        <begin position="49"/>
        <end position="60"/>
    </location>
</feature>
<organism evidence="2 3">
    <name type="scientific">Ectocarpus siliculosus</name>
    <name type="common">Brown alga</name>
    <name type="synonym">Conferva siliculosa</name>
    <dbReference type="NCBI Taxonomy" id="2880"/>
    <lineage>
        <taxon>Eukaryota</taxon>
        <taxon>Sar</taxon>
        <taxon>Stramenopiles</taxon>
        <taxon>Ochrophyta</taxon>
        <taxon>PX clade</taxon>
        <taxon>Phaeophyceae</taxon>
        <taxon>Ectocarpales</taxon>
        <taxon>Ectocarpaceae</taxon>
        <taxon>Ectocarpus</taxon>
    </lineage>
</organism>
<proteinExistence type="predicted"/>
<evidence type="ECO:0008006" key="4">
    <source>
        <dbReference type="Google" id="ProtNLM"/>
    </source>
</evidence>
<protein>
    <recommendedName>
        <fullName evidence="4">PLAC8 family protein</fullName>
    </recommendedName>
</protein>
<accession>D8LD13</accession>
<sequence>MARKSKSGRSGTSDTRSNASGRSRRSSRSRTSRASTSRRPVQPMELVSTGGGGAGGGEGGDLPSQKWHSAVCCAGGIKSLYGLCVPCGLATARHRLDGSSWCVNAMCLSPCAARNIVRHGYGIKGHCCADILCSLVCAPCVTCQLLGETEKRGCVYDSWNDQSARSRREQPWKFGLFNCLDDCTTCSYGFFCPMPAVGTIRTQMDDSDWIFNCLCINPFIARSLVRQSYNIEGTDSADCLLTCCCFPCSITQMLNETQHRGNVTGCPGFNAVER</sequence>
<feature type="compositionally biased region" description="Basic residues" evidence="1">
    <location>
        <begin position="22"/>
        <end position="31"/>
    </location>
</feature>
<dbReference type="OrthoDB" id="1045822at2759"/>
<evidence type="ECO:0000256" key="1">
    <source>
        <dbReference type="SAM" id="MobiDB-lite"/>
    </source>
</evidence>
<dbReference type="Proteomes" id="UP000002630">
    <property type="component" value="Linkage Group LG02"/>
</dbReference>
<keyword evidence="3" id="KW-1185">Reference proteome</keyword>
<dbReference type="EMBL" id="FN649727">
    <property type="protein sequence ID" value="CBN78380.1"/>
    <property type="molecule type" value="Genomic_DNA"/>
</dbReference>
<evidence type="ECO:0000313" key="2">
    <source>
        <dbReference type="EMBL" id="CBN78380.1"/>
    </source>
</evidence>
<dbReference type="NCBIfam" id="TIGR01571">
    <property type="entry name" value="A_thal_Cys_rich"/>
    <property type="match status" value="1"/>
</dbReference>
<dbReference type="EMBL" id="FN647812">
    <property type="protein sequence ID" value="CBN78380.1"/>
    <property type="molecule type" value="Genomic_DNA"/>
</dbReference>
<gene>
    <name evidence="2" type="ORF">Esi_0112_0077</name>
</gene>
<dbReference type="PANTHER" id="PTHR15907">
    <property type="entry name" value="DUF614 FAMILY PROTEIN-RELATED"/>
    <property type="match status" value="1"/>
</dbReference>
<dbReference type="InterPro" id="IPR006461">
    <property type="entry name" value="PLAC_motif_containing"/>
</dbReference>
<dbReference type="InParanoid" id="D8LD13"/>
<name>D8LD13_ECTSI</name>
<dbReference type="Pfam" id="PF04749">
    <property type="entry name" value="PLAC8"/>
    <property type="match status" value="1"/>
</dbReference>
<dbReference type="AlphaFoldDB" id="D8LD13"/>
<feature type="region of interest" description="Disordered" evidence="1">
    <location>
        <begin position="1"/>
        <end position="61"/>
    </location>
</feature>